<proteinExistence type="predicted"/>
<reference evidence="1" key="1">
    <citation type="submission" date="2023-03" db="EMBL/GenBank/DDBJ databases">
        <title>Massive genome expansion in bonnet fungi (Mycena s.s.) driven by repeated elements and novel gene families across ecological guilds.</title>
        <authorList>
            <consortium name="Lawrence Berkeley National Laboratory"/>
            <person name="Harder C.B."/>
            <person name="Miyauchi S."/>
            <person name="Viragh M."/>
            <person name="Kuo A."/>
            <person name="Thoen E."/>
            <person name="Andreopoulos B."/>
            <person name="Lu D."/>
            <person name="Skrede I."/>
            <person name="Drula E."/>
            <person name="Henrissat B."/>
            <person name="Morin E."/>
            <person name="Kohler A."/>
            <person name="Barry K."/>
            <person name="LaButti K."/>
            <person name="Morin E."/>
            <person name="Salamov A."/>
            <person name="Lipzen A."/>
            <person name="Mereny Z."/>
            <person name="Hegedus B."/>
            <person name="Baldrian P."/>
            <person name="Stursova M."/>
            <person name="Weitz H."/>
            <person name="Taylor A."/>
            <person name="Grigoriev I.V."/>
            <person name="Nagy L.G."/>
            <person name="Martin F."/>
            <person name="Kauserud H."/>
        </authorList>
    </citation>
    <scope>NUCLEOTIDE SEQUENCE</scope>
    <source>
        <strain evidence="1">CBHHK002</strain>
    </source>
</reference>
<dbReference type="SUPFAM" id="SSF52047">
    <property type="entry name" value="RNI-like"/>
    <property type="match status" value="1"/>
</dbReference>
<evidence type="ECO:0000313" key="1">
    <source>
        <dbReference type="EMBL" id="KAJ7369056.1"/>
    </source>
</evidence>
<gene>
    <name evidence="1" type="ORF">DFH08DRAFT_947935</name>
</gene>
<dbReference type="EMBL" id="JARIHO010000001">
    <property type="protein sequence ID" value="KAJ7369056.1"/>
    <property type="molecule type" value="Genomic_DNA"/>
</dbReference>
<comment type="caution">
    <text evidence="1">The sequence shown here is derived from an EMBL/GenBank/DDBJ whole genome shotgun (WGS) entry which is preliminary data.</text>
</comment>
<keyword evidence="2" id="KW-1185">Reference proteome</keyword>
<protein>
    <recommendedName>
        <fullName evidence="3">F-box domain-containing protein</fullName>
    </recommendedName>
</protein>
<name>A0AAD7F7E1_9AGAR</name>
<evidence type="ECO:0000313" key="2">
    <source>
        <dbReference type="Proteomes" id="UP001218218"/>
    </source>
</evidence>
<dbReference type="Proteomes" id="UP001218218">
    <property type="component" value="Unassembled WGS sequence"/>
</dbReference>
<dbReference type="AlphaFoldDB" id="A0AAD7F7E1"/>
<sequence length="471" mass="52544">MSTTADPELYAELRRRRRTIEGTIAGYKAKIAASERELEECLQMLQQFPQVYPILTLPNEITSEIFMHCLPSSSYLPSTPNPRNAPMLLLHICKAWRSVAISTPSLWAELRLTLDRLPRSFFEAENLEIFLADWLARVGACPLSVHLYGFLPNAEDGQRFMTTNLDRLSSHIQALTLDIPISHYPEHSLRFPRLRDLALGYNGEEDLVGLESASPIQTFSAASQLRKLDLFSGAAPSHFAVPWETLEAFTSEELSAQECADVLRLAPSLVTATFLEPLDSEVQSISHNNLKSLVISHAGDTLLQSLTFPALHDLTISSYDMKHAPLLQFISRASPSLLKLVVPAPPMQALQNMPVLTHLRLFAPETDHLTEFIRMLDRAQTPGFLPQLQVLEFTGCLPFVNLFLAMALSSRCAVAEDGAAKLRSFSQIWDQSPLTFEALQFNHEGHIGLAFKKLVQAGMEIYIGPPKPGQY</sequence>
<organism evidence="1 2">
    <name type="scientific">Mycena albidolilacea</name>
    <dbReference type="NCBI Taxonomy" id="1033008"/>
    <lineage>
        <taxon>Eukaryota</taxon>
        <taxon>Fungi</taxon>
        <taxon>Dikarya</taxon>
        <taxon>Basidiomycota</taxon>
        <taxon>Agaricomycotina</taxon>
        <taxon>Agaricomycetes</taxon>
        <taxon>Agaricomycetidae</taxon>
        <taxon>Agaricales</taxon>
        <taxon>Marasmiineae</taxon>
        <taxon>Mycenaceae</taxon>
        <taxon>Mycena</taxon>
    </lineage>
</organism>
<accession>A0AAD7F7E1</accession>
<dbReference type="Gene3D" id="1.20.1280.50">
    <property type="match status" value="1"/>
</dbReference>
<evidence type="ECO:0008006" key="3">
    <source>
        <dbReference type="Google" id="ProtNLM"/>
    </source>
</evidence>